<evidence type="ECO:0000256" key="4">
    <source>
        <dbReference type="ARBA" id="ARBA00022786"/>
    </source>
</evidence>
<dbReference type="InterPro" id="IPR017907">
    <property type="entry name" value="Znf_RING_CS"/>
</dbReference>
<sequence>MEASLTCAVCLNLFREPVTLPLCSHNFCKSCVLECAAPELRTVHVSPVSAAGASALLTVQCPLCRKVSYLAGGLSSLPVNTTLAEVVRLMGATKQDERGHEVEGRACSSEESGHKRNLAPCLEHPEQLLELYCKNCTAPCCGKCVSDRHQGLFHSINLLEMVYQEEKLTLFSSIKKLREVHEKLIKEASDDERDIEDAFKTHLSLLKSAFEEVQKALDLKKTQLLELTAQQQNTKLKEYRVWKQMQTHHKNTIECLLKDCESIVDEFEPKSFLKVACDLNKRMKSSLDIMGFTSDSNKTKFKWEPTKLDFKPALDAISALNISEGKPNDFFTKRQEDSDGNFSFKSITRLWKHGGNSCCDKYSHIEDEELMVIRGQVHKSGVRYISISVMPEFQALSYEELRLKCYNDSTKISSNNEVFSAPVKQTVVMCRDLDKLHLRTNRIHRLREFRLRRQDGFDESSSSFICANNAWRPDRENRHQQPDNGLPHAKESEGAKKENSLHGRLGGIISKASHPSNWMLPGITHGTGSTAERSISAAIPSTSEAIDNHSIERGFAIRSVPNNFVIGKAGAALSHRSNNKNKHQATFCKWLKSANVPPKAPAPFCSDVSFTFTGNPFFVSSGNASRENAGFSLTIPIGHSINTEVNEASCHLSANSTSSEEFFDANSNPDSDREDMNEEAIPDNSFQEDESVTPHRT</sequence>
<gene>
    <name evidence="12" type="primary">XB29079302</name>
    <name evidence="11" type="synonym">LOC100488610</name>
</gene>
<dbReference type="InterPro" id="IPR018957">
    <property type="entry name" value="Znf_C3HC4_RING-type"/>
</dbReference>
<dbReference type="PROSITE" id="PS00518">
    <property type="entry name" value="ZF_RING_1"/>
    <property type="match status" value="1"/>
</dbReference>
<keyword evidence="3 6" id="KW-0863">Zinc-finger</keyword>
<dbReference type="InterPro" id="IPR047153">
    <property type="entry name" value="TRIM45/56/19-like"/>
</dbReference>
<keyword evidence="4" id="KW-0833">Ubl conjugation pathway</keyword>
<dbReference type="SMART" id="SM00184">
    <property type="entry name" value="RING"/>
    <property type="match status" value="1"/>
</dbReference>
<evidence type="ECO:0000256" key="2">
    <source>
        <dbReference type="ARBA" id="ARBA00022723"/>
    </source>
</evidence>
<evidence type="ECO:0000256" key="1">
    <source>
        <dbReference type="ARBA" id="ARBA00022679"/>
    </source>
</evidence>
<dbReference type="PROSITE" id="PS50089">
    <property type="entry name" value="ZF_RING_2"/>
    <property type="match status" value="1"/>
</dbReference>
<name>A0A8J0QM42_XENTR</name>
<evidence type="ECO:0000256" key="5">
    <source>
        <dbReference type="ARBA" id="ARBA00022833"/>
    </source>
</evidence>
<dbReference type="OrthoDB" id="252722at2759"/>
<evidence type="ECO:0000313" key="12">
    <source>
        <dbReference type="Xenbase" id="XB-GENE-29079303"/>
    </source>
</evidence>
<dbReference type="Gene3D" id="1.10.10.2360">
    <property type="match status" value="1"/>
</dbReference>
<dbReference type="InterPro" id="IPR001841">
    <property type="entry name" value="Znf_RING"/>
</dbReference>
<dbReference type="GO" id="GO:0045087">
    <property type="term" value="P:innate immune response"/>
    <property type="evidence" value="ECO:0000318"/>
    <property type="project" value="GO_Central"/>
</dbReference>
<dbReference type="Pfam" id="PF00097">
    <property type="entry name" value="zf-C3HC4"/>
    <property type="match status" value="1"/>
</dbReference>
<dbReference type="AGR" id="Xenbase:XB-GENE-29079303"/>
<dbReference type="GO" id="GO:0008270">
    <property type="term" value="F:zinc ion binding"/>
    <property type="evidence" value="ECO:0007669"/>
    <property type="project" value="UniProtKB-KW"/>
</dbReference>
<keyword evidence="1" id="KW-0808">Transferase</keyword>
<accession>A0A8J0QM42</accession>
<evidence type="ECO:0000313" key="11">
    <source>
        <dbReference type="RefSeq" id="XP_002933369.2"/>
    </source>
</evidence>
<dbReference type="PANTHER" id="PTHR25462:SF229">
    <property type="entry name" value="TRANSCRIPTION INTERMEDIARY FACTOR 1-BETA"/>
    <property type="match status" value="1"/>
</dbReference>
<keyword evidence="10" id="KW-1185">Reference proteome</keyword>
<dbReference type="OMA" id="LYCKNCT"/>
<keyword evidence="5" id="KW-0862">Zinc</keyword>
<dbReference type="Xenbase" id="XB-GENE-29079303">
    <property type="gene designation" value="XB29079302"/>
</dbReference>
<evidence type="ECO:0000259" key="9">
    <source>
        <dbReference type="PROSITE" id="PS50119"/>
    </source>
</evidence>
<feature type="compositionally biased region" description="Basic and acidic residues" evidence="7">
    <location>
        <begin position="472"/>
        <end position="481"/>
    </location>
</feature>
<dbReference type="GO" id="GO:0005737">
    <property type="term" value="C:cytoplasm"/>
    <property type="evidence" value="ECO:0000318"/>
    <property type="project" value="GO_Central"/>
</dbReference>
<dbReference type="SUPFAM" id="SSF57850">
    <property type="entry name" value="RING/U-box"/>
    <property type="match status" value="1"/>
</dbReference>
<feature type="domain" description="B box-type" evidence="9">
    <location>
        <begin position="116"/>
        <end position="159"/>
    </location>
</feature>
<evidence type="ECO:0000256" key="6">
    <source>
        <dbReference type="PROSITE-ProRule" id="PRU00024"/>
    </source>
</evidence>
<dbReference type="InterPro" id="IPR013083">
    <property type="entry name" value="Znf_RING/FYVE/PHD"/>
</dbReference>
<protein>
    <submittedName>
        <fullName evidence="11">Uncharacterized protein LOC100488610</fullName>
    </submittedName>
</protein>
<evidence type="ECO:0000313" key="10">
    <source>
        <dbReference type="Proteomes" id="UP000008143"/>
    </source>
</evidence>
<feature type="domain" description="RING-type" evidence="8">
    <location>
        <begin position="7"/>
        <end position="65"/>
    </location>
</feature>
<dbReference type="Gene3D" id="3.30.160.60">
    <property type="entry name" value="Classic Zinc Finger"/>
    <property type="match status" value="1"/>
</dbReference>
<feature type="compositionally biased region" description="Polar residues" evidence="7">
    <location>
        <begin position="656"/>
        <end position="669"/>
    </location>
</feature>
<dbReference type="CTD" id="100488610"/>
<evidence type="ECO:0000259" key="8">
    <source>
        <dbReference type="PROSITE" id="PS50089"/>
    </source>
</evidence>
<dbReference type="RefSeq" id="XP_002933369.2">
    <property type="nucleotide sequence ID" value="XM_002933323.5"/>
</dbReference>
<dbReference type="AlphaFoldDB" id="A0A8J0QM42"/>
<evidence type="ECO:0000256" key="3">
    <source>
        <dbReference type="ARBA" id="ARBA00022771"/>
    </source>
</evidence>
<dbReference type="KEGG" id="xtr:100488610"/>
<feature type="compositionally biased region" description="Basic and acidic residues" evidence="7">
    <location>
        <begin position="488"/>
        <end position="500"/>
    </location>
</feature>
<dbReference type="GO" id="GO:0061630">
    <property type="term" value="F:ubiquitin protein ligase activity"/>
    <property type="evidence" value="ECO:0000318"/>
    <property type="project" value="GO_Central"/>
</dbReference>
<reference evidence="11" key="1">
    <citation type="submission" date="2025-08" db="UniProtKB">
        <authorList>
            <consortium name="RefSeq"/>
        </authorList>
    </citation>
    <scope>IDENTIFICATION</scope>
    <source>
        <strain evidence="11">Nigerian</strain>
        <tissue evidence="11">Liver and blood</tissue>
    </source>
</reference>
<dbReference type="InterPro" id="IPR000315">
    <property type="entry name" value="Znf_B-box"/>
</dbReference>
<dbReference type="Gene3D" id="3.30.40.10">
    <property type="entry name" value="Zinc/RING finger domain, C3HC4 (zinc finger)"/>
    <property type="match status" value="1"/>
</dbReference>
<dbReference type="PROSITE" id="PS50119">
    <property type="entry name" value="ZF_BBOX"/>
    <property type="match status" value="1"/>
</dbReference>
<feature type="region of interest" description="Disordered" evidence="7">
    <location>
        <begin position="471"/>
        <end position="500"/>
    </location>
</feature>
<dbReference type="SUPFAM" id="SSF57845">
    <property type="entry name" value="B-box zinc-binding domain"/>
    <property type="match status" value="1"/>
</dbReference>
<keyword evidence="2" id="KW-0479">Metal-binding</keyword>
<dbReference type="PANTHER" id="PTHR25462">
    <property type="entry name" value="BONUS, ISOFORM C-RELATED"/>
    <property type="match status" value="1"/>
</dbReference>
<organism evidence="10 11">
    <name type="scientific">Xenopus tropicalis</name>
    <name type="common">Western clawed frog</name>
    <name type="synonym">Silurana tropicalis</name>
    <dbReference type="NCBI Taxonomy" id="8364"/>
    <lineage>
        <taxon>Eukaryota</taxon>
        <taxon>Metazoa</taxon>
        <taxon>Chordata</taxon>
        <taxon>Craniata</taxon>
        <taxon>Vertebrata</taxon>
        <taxon>Euteleostomi</taxon>
        <taxon>Amphibia</taxon>
        <taxon>Batrachia</taxon>
        <taxon>Anura</taxon>
        <taxon>Pipoidea</taxon>
        <taxon>Pipidae</taxon>
        <taxon>Xenopodinae</taxon>
        <taxon>Xenopus</taxon>
        <taxon>Silurana</taxon>
    </lineage>
</organism>
<feature type="compositionally biased region" description="Acidic residues" evidence="7">
    <location>
        <begin position="672"/>
        <end position="691"/>
    </location>
</feature>
<dbReference type="Pfam" id="PF00643">
    <property type="entry name" value="zf-B_box"/>
    <property type="match status" value="1"/>
</dbReference>
<feature type="region of interest" description="Disordered" evidence="7">
    <location>
        <begin position="656"/>
        <end position="697"/>
    </location>
</feature>
<proteinExistence type="predicted"/>
<evidence type="ECO:0000256" key="7">
    <source>
        <dbReference type="SAM" id="MobiDB-lite"/>
    </source>
</evidence>
<dbReference type="Proteomes" id="UP000008143">
    <property type="component" value="Chromosome 1"/>
</dbReference>